<dbReference type="STRING" id="229203.SAMN05444338_11556"/>
<dbReference type="Gene3D" id="2.40.50.100">
    <property type="match status" value="1"/>
</dbReference>
<evidence type="ECO:0000256" key="2">
    <source>
        <dbReference type="ARBA" id="ARBA00022823"/>
    </source>
</evidence>
<dbReference type="PANTHER" id="PTHR11715:SF3">
    <property type="entry name" value="GLYCINE CLEAVAGE SYSTEM H PROTEIN-RELATED"/>
    <property type="match status" value="1"/>
</dbReference>
<dbReference type="NCBIfam" id="TIGR00527">
    <property type="entry name" value="gcvH"/>
    <property type="match status" value="1"/>
</dbReference>
<dbReference type="InterPro" id="IPR003016">
    <property type="entry name" value="2-oxoA_DH_lipoyl-BS"/>
</dbReference>
<comment type="subunit">
    <text evidence="3">The glycine cleavage system is composed of four proteins: P, T, L and H.</text>
</comment>
<dbReference type="GO" id="GO:0005960">
    <property type="term" value="C:glycine cleavage complex"/>
    <property type="evidence" value="ECO:0007669"/>
    <property type="project" value="InterPro"/>
</dbReference>
<dbReference type="EMBL" id="FNMV01000015">
    <property type="protein sequence ID" value="SDX79389.1"/>
    <property type="molecule type" value="Genomic_DNA"/>
</dbReference>
<dbReference type="InterPro" id="IPR011053">
    <property type="entry name" value="Single_hybrid_motif"/>
</dbReference>
<reference evidence="7" key="1">
    <citation type="submission" date="2016-10" db="EMBL/GenBank/DDBJ databases">
        <authorList>
            <person name="Varghese N."/>
            <person name="Submissions S."/>
        </authorList>
    </citation>
    <scope>NUCLEOTIDE SEQUENCE [LARGE SCALE GENOMIC DNA]</scope>
    <source>
        <strain evidence="7">DSM 15718</strain>
    </source>
</reference>
<name>A0A1H3EN61_9FLAO</name>
<dbReference type="GO" id="GO:0019464">
    <property type="term" value="P:glycine decarboxylation via glycine cleavage system"/>
    <property type="evidence" value="ECO:0007669"/>
    <property type="project" value="UniProtKB-UniRule"/>
</dbReference>
<comment type="cofactor">
    <cofactor evidence="3">
        <name>(R)-lipoate</name>
        <dbReference type="ChEBI" id="CHEBI:83088"/>
    </cofactor>
    <text evidence="3">Binds 1 lipoyl cofactor covalently.</text>
</comment>
<keyword evidence="7" id="KW-1185">Reference proteome</keyword>
<sequence>MNIPTNLKYTKDHEWISLEGDVATVGITHFAQKELGDIVYVEVETLDQTLEKDEVFGTVEAVKTVSDLFLPLAGEIIEFNDALESTPEAVNSDPYGAGWMIKIKVSDVADYDSLLTSEAYKELIGA</sequence>
<dbReference type="AlphaFoldDB" id="A0A1H3EN61"/>
<dbReference type="GO" id="GO:0009249">
    <property type="term" value="P:protein lipoylation"/>
    <property type="evidence" value="ECO:0007669"/>
    <property type="project" value="TreeGrafter"/>
</dbReference>
<gene>
    <name evidence="3" type="primary">gcvH</name>
    <name evidence="6" type="ORF">SAMN05444338_11556</name>
</gene>
<proteinExistence type="inferred from homology"/>
<evidence type="ECO:0000256" key="3">
    <source>
        <dbReference type="HAMAP-Rule" id="MF_00272"/>
    </source>
</evidence>
<dbReference type="Pfam" id="PF01597">
    <property type="entry name" value="GCV_H"/>
    <property type="match status" value="1"/>
</dbReference>
<dbReference type="PANTHER" id="PTHR11715">
    <property type="entry name" value="GLYCINE CLEAVAGE SYSTEM H PROTEIN"/>
    <property type="match status" value="1"/>
</dbReference>
<dbReference type="InterPro" id="IPR033753">
    <property type="entry name" value="GCV_H/Fam206"/>
</dbReference>
<dbReference type="HAMAP" id="MF_00272">
    <property type="entry name" value="GcvH"/>
    <property type="match status" value="1"/>
</dbReference>
<protein>
    <recommendedName>
        <fullName evidence="3">Glycine cleavage system H protein</fullName>
    </recommendedName>
</protein>
<dbReference type="RefSeq" id="WP_091434549.1">
    <property type="nucleotide sequence ID" value="NZ_FNMV01000015.1"/>
</dbReference>
<comment type="function">
    <text evidence="3">The glycine cleavage system catalyzes the degradation of glycine. The H protein shuttles the methylamine group of glycine from the P protein to the T protein.</text>
</comment>
<dbReference type="PROSITE" id="PS00189">
    <property type="entry name" value="LIPOYL"/>
    <property type="match status" value="1"/>
</dbReference>
<evidence type="ECO:0000313" key="7">
    <source>
        <dbReference type="Proteomes" id="UP000198569"/>
    </source>
</evidence>
<evidence type="ECO:0000259" key="5">
    <source>
        <dbReference type="PROSITE" id="PS50968"/>
    </source>
</evidence>
<dbReference type="InterPro" id="IPR017453">
    <property type="entry name" value="GCV_H_sub"/>
</dbReference>
<evidence type="ECO:0000256" key="1">
    <source>
        <dbReference type="ARBA" id="ARBA00009249"/>
    </source>
</evidence>
<organism evidence="6 7">
    <name type="scientific">Flavobacterium degerlachei</name>
    <dbReference type="NCBI Taxonomy" id="229203"/>
    <lineage>
        <taxon>Bacteria</taxon>
        <taxon>Pseudomonadati</taxon>
        <taxon>Bacteroidota</taxon>
        <taxon>Flavobacteriia</taxon>
        <taxon>Flavobacteriales</taxon>
        <taxon>Flavobacteriaceae</taxon>
        <taxon>Flavobacterium</taxon>
    </lineage>
</organism>
<evidence type="ECO:0000313" key="6">
    <source>
        <dbReference type="EMBL" id="SDX79389.1"/>
    </source>
</evidence>
<dbReference type="GO" id="GO:0005829">
    <property type="term" value="C:cytosol"/>
    <property type="evidence" value="ECO:0007669"/>
    <property type="project" value="TreeGrafter"/>
</dbReference>
<dbReference type="NCBIfam" id="NF002270">
    <property type="entry name" value="PRK01202.1"/>
    <property type="match status" value="1"/>
</dbReference>
<comment type="similarity">
    <text evidence="1 3">Belongs to the GcvH family.</text>
</comment>
<dbReference type="InterPro" id="IPR000089">
    <property type="entry name" value="Biotin_lipoyl"/>
</dbReference>
<keyword evidence="2 3" id="KW-0450">Lipoyl</keyword>
<dbReference type="Proteomes" id="UP000198569">
    <property type="component" value="Unassembled WGS sequence"/>
</dbReference>
<evidence type="ECO:0000256" key="4">
    <source>
        <dbReference type="PIRSR" id="PIRSR617453-50"/>
    </source>
</evidence>
<dbReference type="PROSITE" id="PS50968">
    <property type="entry name" value="BIOTINYL_LIPOYL"/>
    <property type="match status" value="1"/>
</dbReference>
<feature type="modified residue" description="N6-lipoyllysine" evidence="3 4">
    <location>
        <position position="63"/>
    </location>
</feature>
<feature type="domain" description="Lipoyl-binding" evidence="5">
    <location>
        <begin position="22"/>
        <end position="104"/>
    </location>
</feature>
<dbReference type="CDD" id="cd06848">
    <property type="entry name" value="GCS_H"/>
    <property type="match status" value="1"/>
</dbReference>
<dbReference type="OrthoDB" id="9796712at2"/>
<dbReference type="InterPro" id="IPR002930">
    <property type="entry name" value="GCV_H"/>
</dbReference>
<dbReference type="SUPFAM" id="SSF51230">
    <property type="entry name" value="Single hybrid motif"/>
    <property type="match status" value="1"/>
</dbReference>
<accession>A0A1H3EN61</accession>